<evidence type="ECO:0000256" key="5">
    <source>
        <dbReference type="ARBA" id="ARBA00023006"/>
    </source>
</evidence>
<evidence type="ECO:0000256" key="6">
    <source>
        <dbReference type="ARBA" id="ARBA00029833"/>
    </source>
</evidence>
<dbReference type="Proteomes" id="UP001549920">
    <property type="component" value="Unassembled WGS sequence"/>
</dbReference>
<evidence type="ECO:0000256" key="1">
    <source>
        <dbReference type="ARBA" id="ARBA00005696"/>
    </source>
</evidence>
<evidence type="ECO:0000313" key="8">
    <source>
        <dbReference type="Proteomes" id="UP001549920"/>
    </source>
</evidence>
<dbReference type="Pfam" id="PF03987">
    <property type="entry name" value="Autophagy_act_C"/>
    <property type="match status" value="1"/>
</dbReference>
<evidence type="ECO:0000313" key="7">
    <source>
        <dbReference type="EMBL" id="KAL0880611.1"/>
    </source>
</evidence>
<keyword evidence="8" id="KW-1185">Reference proteome</keyword>
<dbReference type="Gene3D" id="3.30.1460.50">
    <property type="match status" value="1"/>
</dbReference>
<organism evidence="7 8">
    <name type="scientific">Loxostege sticticalis</name>
    <name type="common">Beet webworm moth</name>
    <dbReference type="NCBI Taxonomy" id="481309"/>
    <lineage>
        <taxon>Eukaryota</taxon>
        <taxon>Metazoa</taxon>
        <taxon>Ecdysozoa</taxon>
        <taxon>Arthropoda</taxon>
        <taxon>Hexapoda</taxon>
        <taxon>Insecta</taxon>
        <taxon>Pterygota</taxon>
        <taxon>Neoptera</taxon>
        <taxon>Endopterygota</taxon>
        <taxon>Lepidoptera</taxon>
        <taxon>Glossata</taxon>
        <taxon>Ditrysia</taxon>
        <taxon>Pyraloidea</taxon>
        <taxon>Crambidae</taxon>
        <taxon>Pyraustinae</taxon>
        <taxon>Loxostege</taxon>
    </lineage>
</organism>
<evidence type="ECO:0000256" key="2">
    <source>
        <dbReference type="ARBA" id="ARBA00021099"/>
    </source>
</evidence>
<accession>A0ABR3HVL6</accession>
<keyword evidence="4" id="KW-0833">Ubl conjugation pathway</keyword>
<dbReference type="EMBL" id="JBEUOH010000012">
    <property type="protein sequence ID" value="KAL0880611.1"/>
    <property type="molecule type" value="Genomic_DNA"/>
</dbReference>
<dbReference type="PANTHER" id="PTHR14957">
    <property type="entry name" value="UBIQUITIN-LIKE-CONJUGATING ENZYME ATG10"/>
    <property type="match status" value="1"/>
</dbReference>
<gene>
    <name evidence="7" type="ORF">ABMA27_001841</name>
</gene>
<proteinExistence type="inferred from homology"/>
<comment type="caution">
    <text evidence="7">The sequence shown here is derived from an EMBL/GenBank/DDBJ whole genome shotgun (WGS) entry which is preliminary data.</text>
</comment>
<sequence>MDQNSTLSVEDFVVAATSFYEISNRLADGWKLIKDENETYKTYIKKHTFLQVERDGVQSLLKTELVIFFNLSYGVPAFSFNIWNSSGVLLTLEEIRHMSFVTLNQKEFYSVITQQEHPIFLRPYFIVHPCHTAELLSALRQGSKNIIVTFLGLITPLLKLDLSMEYGL</sequence>
<evidence type="ECO:0000256" key="3">
    <source>
        <dbReference type="ARBA" id="ARBA00022679"/>
    </source>
</evidence>
<keyword evidence="5" id="KW-0072">Autophagy</keyword>
<keyword evidence="3" id="KW-0808">Transferase</keyword>
<reference evidence="7 8" key="1">
    <citation type="submission" date="2024-06" db="EMBL/GenBank/DDBJ databases">
        <title>A chromosome-level genome assembly of beet webworm, Loxostege sticticalis.</title>
        <authorList>
            <person name="Zhang Y."/>
        </authorList>
    </citation>
    <scope>NUCLEOTIDE SEQUENCE [LARGE SCALE GENOMIC DNA]</scope>
    <source>
        <strain evidence="7">AQ026</strain>
        <tissue evidence="7">Whole body</tissue>
    </source>
</reference>
<evidence type="ECO:0000256" key="4">
    <source>
        <dbReference type="ARBA" id="ARBA00022786"/>
    </source>
</evidence>
<comment type="similarity">
    <text evidence="1">Belongs to the ATG10 family.</text>
</comment>
<name>A0ABR3HVL6_LOXSC</name>
<dbReference type="InterPro" id="IPR007135">
    <property type="entry name" value="Atg3/Atg10"/>
</dbReference>
<dbReference type="PANTHER" id="PTHR14957:SF1">
    <property type="entry name" value="UBIQUITIN-LIKE-CONJUGATING ENZYME ATG10"/>
    <property type="match status" value="1"/>
</dbReference>
<protein>
    <recommendedName>
        <fullName evidence="2">Ubiquitin-like-conjugating enzyme ATG10</fullName>
    </recommendedName>
    <alternativeName>
        <fullName evidence="6">Autophagy-related protein 10</fullName>
    </alternativeName>
</protein>